<reference evidence="1" key="1">
    <citation type="journal article" date="2022" name="Int. J. Mol. Sci.">
        <title>Draft Genome of Tanacetum Coccineum: Genomic Comparison of Closely Related Tanacetum-Family Plants.</title>
        <authorList>
            <person name="Yamashiro T."/>
            <person name="Shiraishi A."/>
            <person name="Nakayama K."/>
            <person name="Satake H."/>
        </authorList>
    </citation>
    <scope>NUCLEOTIDE SEQUENCE</scope>
</reference>
<sequence>MAQQPMRSEEELYPTDMRFVPNKCNVRTDLKETQDDPLFDISLEILKHHTIYNAITLTTEVPMIYMQHGGKQTASTLEDNFEHCQQELNWEGLRD</sequence>
<accession>A0ABQ5H2H0</accession>
<evidence type="ECO:0000313" key="1">
    <source>
        <dbReference type="EMBL" id="GJT81999.1"/>
    </source>
</evidence>
<protein>
    <submittedName>
        <fullName evidence="1">Uncharacterized protein</fullName>
    </submittedName>
</protein>
<reference evidence="1" key="2">
    <citation type="submission" date="2022-01" db="EMBL/GenBank/DDBJ databases">
        <authorList>
            <person name="Yamashiro T."/>
            <person name="Shiraishi A."/>
            <person name="Satake H."/>
            <person name="Nakayama K."/>
        </authorList>
    </citation>
    <scope>NUCLEOTIDE SEQUENCE</scope>
</reference>
<proteinExistence type="predicted"/>
<keyword evidence="2" id="KW-1185">Reference proteome</keyword>
<name>A0ABQ5H2H0_9ASTR</name>
<gene>
    <name evidence="1" type="ORF">Tco_1056341</name>
</gene>
<evidence type="ECO:0000313" key="2">
    <source>
        <dbReference type="Proteomes" id="UP001151760"/>
    </source>
</evidence>
<organism evidence="1 2">
    <name type="scientific">Tanacetum coccineum</name>
    <dbReference type="NCBI Taxonomy" id="301880"/>
    <lineage>
        <taxon>Eukaryota</taxon>
        <taxon>Viridiplantae</taxon>
        <taxon>Streptophyta</taxon>
        <taxon>Embryophyta</taxon>
        <taxon>Tracheophyta</taxon>
        <taxon>Spermatophyta</taxon>
        <taxon>Magnoliopsida</taxon>
        <taxon>eudicotyledons</taxon>
        <taxon>Gunneridae</taxon>
        <taxon>Pentapetalae</taxon>
        <taxon>asterids</taxon>
        <taxon>campanulids</taxon>
        <taxon>Asterales</taxon>
        <taxon>Asteraceae</taxon>
        <taxon>Asteroideae</taxon>
        <taxon>Anthemideae</taxon>
        <taxon>Anthemidinae</taxon>
        <taxon>Tanacetum</taxon>
    </lineage>
</organism>
<comment type="caution">
    <text evidence="1">The sequence shown here is derived from an EMBL/GenBank/DDBJ whole genome shotgun (WGS) entry which is preliminary data.</text>
</comment>
<dbReference type="Proteomes" id="UP001151760">
    <property type="component" value="Unassembled WGS sequence"/>
</dbReference>
<dbReference type="EMBL" id="BQNB010019128">
    <property type="protein sequence ID" value="GJT81999.1"/>
    <property type="molecule type" value="Genomic_DNA"/>
</dbReference>